<evidence type="ECO:0000256" key="4">
    <source>
        <dbReference type="ARBA" id="ARBA00022723"/>
    </source>
</evidence>
<dbReference type="InterPro" id="IPR010994">
    <property type="entry name" value="RuvA_2-like"/>
</dbReference>
<keyword evidence="4 12" id="KW-0479">Metal-binding</keyword>
<dbReference type="GO" id="GO:0046872">
    <property type="term" value="F:metal ion binding"/>
    <property type="evidence" value="ECO:0007669"/>
    <property type="project" value="UniProtKB-KW"/>
</dbReference>
<dbReference type="Pfam" id="PF12826">
    <property type="entry name" value="HHH_2"/>
    <property type="match status" value="1"/>
</dbReference>
<dbReference type="SUPFAM" id="SSF56091">
    <property type="entry name" value="DNA ligase/mRNA capping enzyme, catalytic domain"/>
    <property type="match status" value="1"/>
</dbReference>
<feature type="binding site" evidence="12">
    <location>
        <position position="125"/>
    </location>
    <ligand>
        <name>NAD(+)</name>
        <dbReference type="ChEBI" id="CHEBI:57540"/>
    </ligand>
</feature>
<dbReference type="Gene3D" id="3.30.470.30">
    <property type="entry name" value="DNA ligase/mRNA capping enzyme"/>
    <property type="match status" value="1"/>
</dbReference>
<dbReference type="InterPro" id="IPR036420">
    <property type="entry name" value="BRCT_dom_sf"/>
</dbReference>
<keyword evidence="7 12" id="KW-0460">Magnesium</keyword>
<dbReference type="InterPro" id="IPR001679">
    <property type="entry name" value="DNA_ligase"/>
</dbReference>
<evidence type="ECO:0000256" key="6">
    <source>
        <dbReference type="ARBA" id="ARBA00022833"/>
    </source>
</evidence>
<dbReference type="PROSITE" id="PS50172">
    <property type="entry name" value="BRCT"/>
    <property type="match status" value="1"/>
</dbReference>
<dbReference type="Pfam" id="PF14520">
    <property type="entry name" value="HHH_5"/>
    <property type="match status" value="1"/>
</dbReference>
<feature type="binding site" evidence="12">
    <location>
        <begin position="80"/>
        <end position="81"/>
    </location>
    <ligand>
        <name>NAD(+)</name>
        <dbReference type="ChEBI" id="CHEBI:57540"/>
    </ligand>
</feature>
<evidence type="ECO:0000256" key="10">
    <source>
        <dbReference type="ARBA" id="ARBA00023211"/>
    </source>
</evidence>
<evidence type="ECO:0000256" key="12">
    <source>
        <dbReference type="HAMAP-Rule" id="MF_01588"/>
    </source>
</evidence>
<gene>
    <name evidence="12 14" type="primary">ligA</name>
    <name evidence="14" type="ORF">FYJ58_04250</name>
</gene>
<comment type="catalytic activity">
    <reaction evidence="11 12">
        <text>NAD(+) + (deoxyribonucleotide)n-3'-hydroxyl + 5'-phospho-(deoxyribonucleotide)m = (deoxyribonucleotide)n+m + AMP + beta-nicotinamide D-nucleotide.</text>
        <dbReference type="EC" id="6.5.1.2"/>
    </reaction>
</comment>
<feature type="binding site" evidence="12">
    <location>
        <position position="389"/>
    </location>
    <ligand>
        <name>Zn(2+)</name>
        <dbReference type="ChEBI" id="CHEBI:29105"/>
    </ligand>
</feature>
<dbReference type="Gene3D" id="3.40.50.10190">
    <property type="entry name" value="BRCT domain"/>
    <property type="match status" value="1"/>
</dbReference>
<protein>
    <recommendedName>
        <fullName evidence="12">DNA ligase</fullName>
        <ecNumber evidence="12">6.5.1.2</ecNumber>
    </recommendedName>
    <alternativeName>
        <fullName evidence="12">Polydeoxyribonucleotide synthase [NAD(+)]</fullName>
    </alternativeName>
</protein>
<evidence type="ECO:0000256" key="7">
    <source>
        <dbReference type="ARBA" id="ARBA00022842"/>
    </source>
</evidence>
<feature type="binding site" evidence="12">
    <location>
        <position position="159"/>
    </location>
    <ligand>
        <name>NAD(+)</name>
        <dbReference type="ChEBI" id="CHEBI:57540"/>
    </ligand>
</feature>
<dbReference type="InterPro" id="IPR013840">
    <property type="entry name" value="DNAligase_N"/>
</dbReference>
<dbReference type="AlphaFoldDB" id="A0A6L5XW77"/>
<dbReference type="GO" id="GO:0003677">
    <property type="term" value="F:DNA binding"/>
    <property type="evidence" value="ECO:0007669"/>
    <property type="project" value="InterPro"/>
</dbReference>
<evidence type="ECO:0000256" key="11">
    <source>
        <dbReference type="ARBA" id="ARBA00034005"/>
    </source>
</evidence>
<evidence type="ECO:0000256" key="1">
    <source>
        <dbReference type="ARBA" id="ARBA00004067"/>
    </source>
</evidence>
<dbReference type="GO" id="GO:0006260">
    <property type="term" value="P:DNA replication"/>
    <property type="evidence" value="ECO:0007669"/>
    <property type="project" value="UniProtKB-KW"/>
</dbReference>
<evidence type="ECO:0000256" key="3">
    <source>
        <dbReference type="ARBA" id="ARBA00022705"/>
    </source>
</evidence>
<comment type="cofactor">
    <cofactor evidence="12">
        <name>Mg(2+)</name>
        <dbReference type="ChEBI" id="CHEBI:18420"/>
    </cofactor>
    <cofactor evidence="12">
        <name>Mn(2+)</name>
        <dbReference type="ChEBI" id="CHEBI:29035"/>
    </cofactor>
</comment>
<keyword evidence="9 12" id="KW-0234">DNA repair</keyword>
<dbReference type="SMART" id="SM00292">
    <property type="entry name" value="BRCT"/>
    <property type="match status" value="1"/>
</dbReference>
<evidence type="ECO:0000256" key="5">
    <source>
        <dbReference type="ARBA" id="ARBA00022763"/>
    </source>
</evidence>
<feature type="binding site" evidence="12">
    <location>
        <position position="297"/>
    </location>
    <ligand>
        <name>NAD(+)</name>
        <dbReference type="ChEBI" id="CHEBI:57540"/>
    </ligand>
</feature>
<evidence type="ECO:0000256" key="9">
    <source>
        <dbReference type="ARBA" id="ARBA00023204"/>
    </source>
</evidence>
<dbReference type="Gene3D" id="1.10.150.20">
    <property type="entry name" value="5' to 3' exonuclease, C-terminal subdomain"/>
    <property type="match status" value="2"/>
</dbReference>
<dbReference type="GO" id="GO:0003911">
    <property type="term" value="F:DNA ligase (NAD+) activity"/>
    <property type="evidence" value="ECO:0007669"/>
    <property type="project" value="UniProtKB-UniRule"/>
</dbReference>
<dbReference type="SMART" id="SM00532">
    <property type="entry name" value="LIGANc"/>
    <property type="match status" value="1"/>
</dbReference>
<dbReference type="NCBIfam" id="TIGR00575">
    <property type="entry name" value="dnlj"/>
    <property type="match status" value="1"/>
</dbReference>
<comment type="similarity">
    <text evidence="12">Belongs to the NAD-dependent DNA ligase family. LigA subfamily.</text>
</comment>
<evidence type="ECO:0000256" key="8">
    <source>
        <dbReference type="ARBA" id="ARBA00023027"/>
    </source>
</evidence>
<proteinExistence type="inferred from homology"/>
<comment type="caution">
    <text evidence="14">The sequence shown here is derived from an EMBL/GenBank/DDBJ whole genome shotgun (WGS) entry which is preliminary data.</text>
</comment>
<dbReference type="PIRSF" id="PIRSF001604">
    <property type="entry name" value="LigA"/>
    <property type="match status" value="1"/>
</dbReference>
<comment type="function">
    <text evidence="1 12">DNA ligase that catalyzes the formation of phosphodiester linkages between 5'-phosphoryl and 3'-hydroxyl groups in double-stranded DNA using NAD as a coenzyme and as the energy source for the reaction. It is essential for DNA replication and repair of damaged DNA.</text>
</comment>
<keyword evidence="6 12" id="KW-0862">Zinc</keyword>
<evidence type="ECO:0000313" key="15">
    <source>
        <dbReference type="Proteomes" id="UP000482209"/>
    </source>
</evidence>
<feature type="domain" description="BRCT" evidence="13">
    <location>
        <begin position="571"/>
        <end position="650"/>
    </location>
</feature>
<dbReference type="CDD" id="cd17748">
    <property type="entry name" value="BRCT_DNA_ligase_like"/>
    <property type="match status" value="1"/>
</dbReference>
<keyword evidence="8 12" id="KW-0520">NAD</keyword>
<dbReference type="HAMAP" id="MF_01588">
    <property type="entry name" value="DNA_ligase_A"/>
    <property type="match status" value="1"/>
</dbReference>
<feature type="binding site" evidence="12">
    <location>
        <position position="406"/>
    </location>
    <ligand>
        <name>Zn(2+)</name>
        <dbReference type="ChEBI" id="CHEBI:29105"/>
    </ligand>
</feature>
<dbReference type="NCBIfam" id="NF005932">
    <property type="entry name" value="PRK07956.1"/>
    <property type="match status" value="1"/>
</dbReference>
<keyword evidence="3 12" id="KW-0235">DNA replication</keyword>
<accession>A0A6L5XW77</accession>
<evidence type="ECO:0000313" key="14">
    <source>
        <dbReference type="EMBL" id="MSS63090.1"/>
    </source>
</evidence>
<dbReference type="EC" id="6.5.1.2" evidence="12"/>
<feature type="active site" description="N6-AMP-lysine intermediate" evidence="12">
    <location>
        <position position="104"/>
    </location>
</feature>
<keyword evidence="15" id="KW-1185">Reference proteome</keyword>
<feature type="binding site" evidence="12">
    <location>
        <position position="411"/>
    </location>
    <ligand>
        <name>Zn(2+)</name>
        <dbReference type="ChEBI" id="CHEBI:29105"/>
    </ligand>
</feature>
<keyword evidence="2 12" id="KW-0436">Ligase</keyword>
<feature type="binding site" evidence="12">
    <location>
        <position position="386"/>
    </location>
    <ligand>
        <name>Zn(2+)</name>
        <dbReference type="ChEBI" id="CHEBI:29105"/>
    </ligand>
</feature>
<keyword evidence="5 12" id="KW-0227">DNA damage</keyword>
<dbReference type="SUPFAM" id="SSF47781">
    <property type="entry name" value="RuvA domain 2-like"/>
    <property type="match status" value="1"/>
</dbReference>
<dbReference type="InterPro" id="IPR004150">
    <property type="entry name" value="NAD_DNA_ligase_OB"/>
</dbReference>
<dbReference type="EMBL" id="VUMT01000004">
    <property type="protein sequence ID" value="MSS63090.1"/>
    <property type="molecule type" value="Genomic_DNA"/>
</dbReference>
<name>A0A6L5XW77_9FIRM</name>
<dbReference type="InterPro" id="IPR013839">
    <property type="entry name" value="DNAligase_adenylation"/>
</dbReference>
<dbReference type="InterPro" id="IPR001357">
    <property type="entry name" value="BRCT_dom"/>
</dbReference>
<dbReference type="SUPFAM" id="SSF52113">
    <property type="entry name" value="BRCT domain"/>
    <property type="match status" value="1"/>
</dbReference>
<evidence type="ECO:0000256" key="2">
    <source>
        <dbReference type="ARBA" id="ARBA00022598"/>
    </source>
</evidence>
<dbReference type="GO" id="GO:0006281">
    <property type="term" value="P:DNA repair"/>
    <property type="evidence" value="ECO:0007669"/>
    <property type="project" value="UniProtKB-KW"/>
</dbReference>
<dbReference type="SMART" id="SM00278">
    <property type="entry name" value="HhH1"/>
    <property type="match status" value="3"/>
</dbReference>
<evidence type="ECO:0000259" key="13">
    <source>
        <dbReference type="PROSITE" id="PS50172"/>
    </source>
</evidence>
<dbReference type="Pfam" id="PF01653">
    <property type="entry name" value="DNA_ligase_aden"/>
    <property type="match status" value="1"/>
</dbReference>
<dbReference type="FunFam" id="1.10.150.20:FF:000007">
    <property type="entry name" value="DNA ligase"/>
    <property type="match status" value="1"/>
</dbReference>
<dbReference type="Pfam" id="PF03120">
    <property type="entry name" value="OB_DNA_ligase"/>
    <property type="match status" value="1"/>
</dbReference>
<dbReference type="Gene3D" id="1.10.287.610">
    <property type="entry name" value="Helix hairpin bin"/>
    <property type="match status" value="1"/>
</dbReference>
<keyword evidence="10 12" id="KW-0464">Manganese</keyword>
<dbReference type="Proteomes" id="UP000482209">
    <property type="component" value="Unassembled WGS sequence"/>
</dbReference>
<dbReference type="Pfam" id="PF00533">
    <property type="entry name" value="BRCT"/>
    <property type="match status" value="1"/>
</dbReference>
<dbReference type="SUPFAM" id="SSF50249">
    <property type="entry name" value="Nucleic acid-binding proteins"/>
    <property type="match status" value="1"/>
</dbReference>
<dbReference type="InterPro" id="IPR041663">
    <property type="entry name" value="DisA/LigA_HHH"/>
</dbReference>
<dbReference type="RefSeq" id="WP_154517726.1">
    <property type="nucleotide sequence ID" value="NZ_VUMT01000004.1"/>
</dbReference>
<dbReference type="Gene3D" id="2.40.50.140">
    <property type="entry name" value="Nucleic acid-binding proteins"/>
    <property type="match status" value="1"/>
</dbReference>
<comment type="caution">
    <text evidence="12">Lacks conserved residue(s) required for the propagation of feature annotation.</text>
</comment>
<sequence>MNSKLERMKELILTLDKAAKAYYQDAEEIISNFEYDKLYDELVELEKETNIVMAGSPTVSVGYEVLSELPKENHAYPMLSLDKTKEVAALADWLGEKEGILSWKLDGLTIVLTYQNGELVKAVTRGNGVTGEVITNNAKTFKNLPLRISYKGELVLRGEAVIKYSDFEAINQEIDLIDAKYKNPRNLCSGSVRQLNSEITAKRNVHFFAFALVQADGVDFKNSREEQRKWLASMGFEVVEGKMVQKETIEQTVLWFSKQIEQNDFPSDGLVLIFDDISYGQSLGRTAKFPKDSIAFKWADEIKETKLTEVEWSASRTGLINPVAIFEPVELEGTTVSRASLHNISIVENLELGIGDTITVYKANMIIPQIAENLTKSGNLPIPEHCPVCEHETVIKNENGVKALYCINKECLAKKVKSLTLFVSRDAMNIEGLSEATLEKLINIGIIKEIADIYKLNEHKDMIVTMEGFGEKSFQNMMDSIEKSRKTNVVKFLYSLGIPNIGLSNAKLICKEFGYEFEKIRHAKAEQLIEIQGVGEVIAKFFEAYFEKEENNRIVDDLLKEIHLEEMKENKEEQSLEGLTFVITGSVHQFANRNEVKAVIEEKGGKVTGSVTSKTNYLINNDIESNSSKNKKAKELGVPIITEQEFIDML</sequence>
<dbReference type="InterPro" id="IPR003583">
    <property type="entry name" value="Hlx-hairpin-Hlx_DNA-bd_motif"/>
</dbReference>
<dbReference type="InterPro" id="IPR012340">
    <property type="entry name" value="NA-bd_OB-fold"/>
</dbReference>
<reference evidence="14 15" key="1">
    <citation type="submission" date="2019-08" db="EMBL/GenBank/DDBJ databases">
        <title>In-depth cultivation of the pig gut microbiome towards novel bacterial diversity and tailored functional studies.</title>
        <authorList>
            <person name="Wylensek D."/>
            <person name="Hitch T.C.A."/>
            <person name="Clavel T."/>
        </authorList>
    </citation>
    <scope>NUCLEOTIDE SEQUENCE [LARGE SCALE GENOMIC DNA]</scope>
    <source>
        <strain evidence="14 15">WCA-693-APC-MOT-I</strain>
    </source>
</reference>
<organism evidence="14 15">
    <name type="scientific">Velocimicrobium porci</name>
    <dbReference type="NCBI Taxonomy" id="2606634"/>
    <lineage>
        <taxon>Bacteria</taxon>
        <taxon>Bacillati</taxon>
        <taxon>Bacillota</taxon>
        <taxon>Clostridia</taxon>
        <taxon>Lachnospirales</taxon>
        <taxon>Lachnospiraceae</taxon>
        <taxon>Velocimicrobium</taxon>
    </lineage>
</organism>